<evidence type="ECO:0000256" key="7">
    <source>
        <dbReference type="ARBA" id="ARBA00023609"/>
    </source>
</evidence>
<evidence type="ECO:0000256" key="8">
    <source>
        <dbReference type="SAM" id="SignalP"/>
    </source>
</evidence>
<dbReference type="InterPro" id="IPR057556">
    <property type="entry name" value="TPR_Slam"/>
</dbReference>
<keyword evidence="5" id="KW-0472">Membrane</keyword>
<comment type="subcellular location">
    <subcellularLocation>
        <location evidence="1">Cell outer membrane</location>
        <topology evidence="1">Multi-pass membrane protein</topology>
    </subcellularLocation>
</comment>
<evidence type="ECO:0000256" key="6">
    <source>
        <dbReference type="ARBA" id="ARBA00023237"/>
    </source>
</evidence>
<proteinExistence type="inferred from homology"/>
<feature type="domain" description="Surface lipoprotein assembly modifier C-terminal" evidence="9">
    <location>
        <begin position="185"/>
        <end position="476"/>
    </location>
</feature>
<evidence type="ECO:0000256" key="3">
    <source>
        <dbReference type="ARBA" id="ARBA00022692"/>
    </source>
</evidence>
<evidence type="ECO:0000256" key="2">
    <source>
        <dbReference type="ARBA" id="ARBA00022452"/>
    </source>
</evidence>
<accession>A0AB38HA07</accession>
<dbReference type="Proteomes" id="UP000254496">
    <property type="component" value="Unassembled WGS sequence"/>
</dbReference>
<keyword evidence="4 8" id="KW-0732">Signal</keyword>
<keyword evidence="6" id="KW-0998">Cell outer membrane</keyword>
<feature type="chain" id="PRO_5044210537" evidence="8">
    <location>
        <begin position="18"/>
        <end position="476"/>
    </location>
</feature>
<evidence type="ECO:0000256" key="5">
    <source>
        <dbReference type="ARBA" id="ARBA00023136"/>
    </source>
</evidence>
<name>A0AB38HA07_9PAST</name>
<evidence type="ECO:0000256" key="1">
    <source>
        <dbReference type="ARBA" id="ARBA00004571"/>
    </source>
</evidence>
<dbReference type="SUPFAM" id="SSF48452">
    <property type="entry name" value="TPR-like"/>
    <property type="match status" value="1"/>
</dbReference>
<comment type="similarity">
    <text evidence="7">Belongs to the Slam family.</text>
</comment>
<dbReference type="RefSeq" id="WP_115072856.1">
    <property type="nucleotide sequence ID" value="NZ_UGHE01000002.1"/>
</dbReference>
<comment type="caution">
    <text evidence="11">The sequence shown here is derived from an EMBL/GenBank/DDBJ whole genome shotgun (WGS) entry which is preliminary data.</text>
</comment>
<evidence type="ECO:0000313" key="11">
    <source>
        <dbReference type="EMBL" id="STO68397.1"/>
    </source>
</evidence>
<protein>
    <submittedName>
        <fullName evidence="11">Outer membrane protein</fullName>
    </submittedName>
</protein>
<dbReference type="AlphaFoldDB" id="A0AB38HA07"/>
<feature type="domain" description="Surface lipoprotein assembly modifier N-terminal TPR repeats region" evidence="10">
    <location>
        <begin position="52"/>
        <end position="155"/>
    </location>
</feature>
<organism evidence="11 12">
    <name type="scientific">Canicola haemoglobinophilus</name>
    <dbReference type="NCBI Taxonomy" id="733"/>
    <lineage>
        <taxon>Bacteria</taxon>
        <taxon>Pseudomonadati</taxon>
        <taxon>Pseudomonadota</taxon>
        <taxon>Gammaproteobacteria</taxon>
        <taxon>Pasteurellales</taxon>
        <taxon>Pasteurellaceae</taxon>
        <taxon>Canicola</taxon>
    </lineage>
</organism>
<dbReference type="InterPro" id="IPR011990">
    <property type="entry name" value="TPR-like_helical_dom_sf"/>
</dbReference>
<dbReference type="InterPro" id="IPR007655">
    <property type="entry name" value="Slam_C"/>
</dbReference>
<dbReference type="Pfam" id="PF24575">
    <property type="entry name" value="TPR_Slam"/>
    <property type="match status" value="1"/>
</dbReference>
<dbReference type="GO" id="GO:0009279">
    <property type="term" value="C:cell outer membrane"/>
    <property type="evidence" value="ECO:0007669"/>
    <property type="project" value="UniProtKB-SubCell"/>
</dbReference>
<evidence type="ECO:0000259" key="10">
    <source>
        <dbReference type="Pfam" id="PF24575"/>
    </source>
</evidence>
<dbReference type="Pfam" id="PF04575">
    <property type="entry name" value="SlipAM"/>
    <property type="match status" value="1"/>
</dbReference>
<feature type="signal peptide" evidence="8">
    <location>
        <begin position="1"/>
        <end position="17"/>
    </location>
</feature>
<sequence length="476" mass="55279">MKKYLTFLLLIPTALLAAPEDTEQQLRHVAKPAAPQAKMPNLPVMKTEKKVIDITEQQLKQNPQLTHQLLSDALYSRNIDAIELLLPIYQSFPHHDPILVEFAKGKMAMYQDNNSQAIKHFRSILAKQPDLNVVRIDLAIALFNAQQNNAAEDQFNKAKAVENLPTPVRHLIEAYLASLKKRNSWQFGASAYYLRDDNVNNTSSSPEIENTGYVKGKDMLPQKAHGVAYSADLSRDFNLINAHYLAFENNLYGKLYWDSRENDEITNRTLLGYAYKNPDFTFRLLPFFEKNWVGNHRHRNIRGVRTEFSYWLSPHWQISTAAEYGKQSYYQNTVRNGDNKLLSTTLLWLRTPQQFFYLGADFNREKTQLRQFNSDTKSLRLGWGQEWKLWGISSRLGGSITQRNYKDVAKLGGFLNLGKVRKDKAYSLNLTLWKRDWHLWGITPKLQMSWRKNDSNLPTLYSYTDKNINLVFETKF</sequence>
<evidence type="ECO:0000259" key="9">
    <source>
        <dbReference type="Pfam" id="PF04575"/>
    </source>
</evidence>
<keyword evidence="2" id="KW-1134">Transmembrane beta strand</keyword>
<dbReference type="Gene3D" id="1.25.40.10">
    <property type="entry name" value="Tetratricopeptide repeat domain"/>
    <property type="match status" value="1"/>
</dbReference>
<reference evidence="11 12" key="1">
    <citation type="submission" date="2018-06" db="EMBL/GenBank/DDBJ databases">
        <authorList>
            <consortium name="Pathogen Informatics"/>
            <person name="Doyle S."/>
        </authorList>
    </citation>
    <scope>NUCLEOTIDE SEQUENCE [LARGE SCALE GENOMIC DNA]</scope>
    <source>
        <strain evidence="11 12">NCTC8540</strain>
    </source>
</reference>
<gene>
    <name evidence="11" type="ORF">NCTC8540_00888</name>
</gene>
<dbReference type="EMBL" id="UGHJ01000001">
    <property type="protein sequence ID" value="STO68397.1"/>
    <property type="molecule type" value="Genomic_DNA"/>
</dbReference>
<evidence type="ECO:0000313" key="12">
    <source>
        <dbReference type="Proteomes" id="UP000254496"/>
    </source>
</evidence>
<evidence type="ECO:0000256" key="4">
    <source>
        <dbReference type="ARBA" id="ARBA00022729"/>
    </source>
</evidence>
<keyword evidence="3" id="KW-0812">Transmembrane</keyword>